<dbReference type="AlphaFoldDB" id="A0A367KSB4"/>
<evidence type="ECO:0000256" key="1">
    <source>
        <dbReference type="SAM" id="MobiDB-lite"/>
    </source>
</evidence>
<dbReference type="Proteomes" id="UP000253551">
    <property type="component" value="Unassembled WGS sequence"/>
</dbReference>
<reference evidence="2 3" key="1">
    <citation type="journal article" date="2018" name="G3 (Bethesda)">
        <title>Phylogenetic and Phylogenomic Definition of Rhizopus Species.</title>
        <authorList>
            <person name="Gryganskyi A.P."/>
            <person name="Golan J."/>
            <person name="Dolatabadi S."/>
            <person name="Mondo S."/>
            <person name="Robb S."/>
            <person name="Idnurm A."/>
            <person name="Muszewska A."/>
            <person name="Steczkiewicz K."/>
            <person name="Masonjones S."/>
            <person name="Liao H.L."/>
            <person name="Gajdeczka M.T."/>
            <person name="Anike F."/>
            <person name="Vuek A."/>
            <person name="Anishchenko I.M."/>
            <person name="Voigt K."/>
            <person name="de Hoog G.S."/>
            <person name="Smith M.E."/>
            <person name="Heitman J."/>
            <person name="Vilgalys R."/>
            <person name="Stajich J.E."/>
        </authorList>
    </citation>
    <scope>NUCLEOTIDE SEQUENCE [LARGE SCALE GENOMIC DNA]</scope>
    <source>
        <strain evidence="2 3">LSU 92-RS-03</strain>
    </source>
</reference>
<name>A0A367KSB4_RHIST</name>
<protein>
    <submittedName>
        <fullName evidence="2">Uncharacterized protein</fullName>
    </submittedName>
</protein>
<feature type="compositionally biased region" description="Polar residues" evidence="1">
    <location>
        <begin position="28"/>
        <end position="43"/>
    </location>
</feature>
<proteinExistence type="predicted"/>
<dbReference type="Gene3D" id="6.10.140.1900">
    <property type="match status" value="1"/>
</dbReference>
<feature type="compositionally biased region" description="Basic and acidic residues" evidence="1">
    <location>
        <begin position="1"/>
        <end position="11"/>
    </location>
</feature>
<evidence type="ECO:0000313" key="3">
    <source>
        <dbReference type="Proteomes" id="UP000253551"/>
    </source>
</evidence>
<dbReference type="EMBL" id="PJQM01000481">
    <property type="protein sequence ID" value="RCI05099.1"/>
    <property type="molecule type" value="Genomic_DNA"/>
</dbReference>
<gene>
    <name evidence="2" type="ORF">CU098_009394</name>
</gene>
<accession>A0A367KSB4</accession>
<organism evidence="2 3">
    <name type="scientific">Rhizopus stolonifer</name>
    <name type="common">Rhizopus nigricans</name>
    <dbReference type="NCBI Taxonomy" id="4846"/>
    <lineage>
        <taxon>Eukaryota</taxon>
        <taxon>Fungi</taxon>
        <taxon>Fungi incertae sedis</taxon>
        <taxon>Mucoromycota</taxon>
        <taxon>Mucoromycotina</taxon>
        <taxon>Mucoromycetes</taxon>
        <taxon>Mucorales</taxon>
        <taxon>Mucorineae</taxon>
        <taxon>Rhizopodaceae</taxon>
        <taxon>Rhizopus</taxon>
    </lineage>
</organism>
<comment type="caution">
    <text evidence="2">The sequence shown here is derived from an EMBL/GenBank/DDBJ whole genome shotgun (WGS) entry which is preliminary data.</text>
</comment>
<dbReference type="OrthoDB" id="2290382at2759"/>
<sequence>MRQDRGTKEDLFGPVMTNDEHSRGFSVISRSNSTPTRRSLQSFRTSRGIPYSYTERRASVSLVSPFKSPSLSFSPQAELLFSSRSQRSLNGRKTEFSSSFERFLKNNSFDSGDSTRKRRGSRASDCILFDMECKEDYQEEEEGLEDFMKFIGAQQELKMFQRTTTKFMIQNKENYEPTRQPLSHFRHLQESHNVLSESMSFSEPKEPLNSYGLKEENEFLGHQVFYDHPRCTLDQVQHTTISPLKNRKTPPLPPPIMPQCKNNSSIDDDDSLVFRMSELGGYEDHSVCHHSKHETKQKARQNGSLSFSNNSVFNKKTNEQQGTLLTYPLFYYQP</sequence>
<evidence type="ECO:0000313" key="2">
    <source>
        <dbReference type="EMBL" id="RCI05099.1"/>
    </source>
</evidence>
<keyword evidence="3" id="KW-1185">Reference proteome</keyword>
<feature type="region of interest" description="Disordered" evidence="1">
    <location>
        <begin position="1"/>
        <end position="43"/>
    </location>
</feature>